<sequence>MKWLGLMAGPTIVAGPNCTPYPGEPPETLCIPVDPQMGSGSGRFEDVARMTLPGRSMKSMLCHWQTPTIHASLSNTSGWDNRGAYVRVYPTITVENEVLNAAGLIDPETGAPLAGKLEIYASSAGVDALLDNGERTITRHTSSRTCIGGYLTRRNLVDYYGLTDAQAREFFLKPTTLKLNVRVFASGVNDA</sequence>
<reference evidence="1 2" key="1">
    <citation type="submission" date="2024-09" db="EMBL/GenBank/DDBJ databases">
        <authorList>
            <person name="Sun Q."/>
            <person name="Mori K."/>
        </authorList>
    </citation>
    <scope>NUCLEOTIDE SEQUENCE [LARGE SCALE GENOMIC DNA]</scope>
    <source>
        <strain evidence="1 2">KCTC 23076</strain>
    </source>
</reference>
<dbReference type="Proteomes" id="UP001589896">
    <property type="component" value="Unassembled WGS sequence"/>
</dbReference>
<keyword evidence="2" id="KW-1185">Reference proteome</keyword>
<dbReference type="EMBL" id="JBHLTG010000001">
    <property type="protein sequence ID" value="MFC0676509.1"/>
    <property type="molecule type" value="Genomic_DNA"/>
</dbReference>
<name>A0ABV6RIW9_9GAMM</name>
<dbReference type="RefSeq" id="WP_386664188.1">
    <property type="nucleotide sequence ID" value="NZ_JBHLTG010000001.1"/>
</dbReference>
<evidence type="ECO:0000313" key="2">
    <source>
        <dbReference type="Proteomes" id="UP001589896"/>
    </source>
</evidence>
<evidence type="ECO:0000313" key="1">
    <source>
        <dbReference type="EMBL" id="MFC0676509.1"/>
    </source>
</evidence>
<gene>
    <name evidence="1" type="ORF">ACFFGH_01415</name>
</gene>
<proteinExistence type="predicted"/>
<organism evidence="1 2">
    <name type="scientific">Lysobacter korlensis</name>
    <dbReference type="NCBI Taxonomy" id="553636"/>
    <lineage>
        <taxon>Bacteria</taxon>
        <taxon>Pseudomonadati</taxon>
        <taxon>Pseudomonadota</taxon>
        <taxon>Gammaproteobacteria</taxon>
        <taxon>Lysobacterales</taxon>
        <taxon>Lysobacteraceae</taxon>
        <taxon>Lysobacter</taxon>
    </lineage>
</organism>
<accession>A0ABV6RIW9</accession>
<comment type="caution">
    <text evidence="1">The sequence shown here is derived from an EMBL/GenBank/DDBJ whole genome shotgun (WGS) entry which is preliminary data.</text>
</comment>
<protein>
    <submittedName>
        <fullName evidence="1">Uncharacterized protein</fullName>
    </submittedName>
</protein>